<keyword evidence="1" id="KW-0472">Membrane</keyword>
<dbReference type="EMBL" id="WXDR01000004">
    <property type="protein sequence ID" value="MZU08147.1"/>
    <property type="molecule type" value="Genomic_DNA"/>
</dbReference>
<feature type="transmembrane region" description="Helical" evidence="1">
    <location>
        <begin position="29"/>
        <end position="51"/>
    </location>
</feature>
<evidence type="ECO:0000313" key="7">
    <source>
        <dbReference type="Proteomes" id="UP000466472"/>
    </source>
</evidence>
<evidence type="ECO:0000259" key="2">
    <source>
        <dbReference type="Pfam" id="PF07811"/>
    </source>
</evidence>
<evidence type="ECO:0000313" key="8">
    <source>
        <dbReference type="Proteomes" id="UP000481350"/>
    </source>
</evidence>
<dbReference type="Proteomes" id="UP000491334">
    <property type="component" value="Unassembled WGS sequence"/>
</dbReference>
<dbReference type="InterPro" id="IPR012495">
    <property type="entry name" value="TadE-like_dom"/>
</dbReference>
<proteinExistence type="predicted"/>
<dbReference type="Proteomes" id="UP000466472">
    <property type="component" value="Unassembled WGS sequence"/>
</dbReference>
<evidence type="ECO:0000313" key="4">
    <source>
        <dbReference type="EMBL" id="KAB6919205.1"/>
    </source>
</evidence>
<feature type="domain" description="TadE-like" evidence="2">
    <location>
        <begin position="23"/>
        <end position="65"/>
    </location>
</feature>
<dbReference type="Proteomes" id="UP000638311">
    <property type="component" value="Unassembled WGS sequence"/>
</dbReference>
<protein>
    <submittedName>
        <fullName evidence="4">Pilus assembly protein</fullName>
    </submittedName>
</protein>
<evidence type="ECO:0000313" key="5">
    <source>
        <dbReference type="EMBL" id="MZR88288.1"/>
    </source>
</evidence>
<dbReference type="Pfam" id="PF07811">
    <property type="entry name" value="TadE"/>
    <property type="match status" value="1"/>
</dbReference>
<accession>A0A0A1GL41</accession>
<evidence type="ECO:0000313" key="3">
    <source>
        <dbReference type="EMBL" id="KAB6913327.1"/>
    </source>
</evidence>
<evidence type="ECO:0000256" key="1">
    <source>
        <dbReference type="SAM" id="Phobius"/>
    </source>
</evidence>
<keyword evidence="1" id="KW-0812">Transmembrane</keyword>
<evidence type="ECO:0000313" key="6">
    <source>
        <dbReference type="EMBL" id="MZU08147.1"/>
    </source>
</evidence>
<dbReference type="Proteomes" id="UP000481350">
    <property type="component" value="Unassembled WGS sequence"/>
</dbReference>
<organism evidence="4 9">
    <name type="scientific">Bifidobacterium longum</name>
    <dbReference type="NCBI Taxonomy" id="216816"/>
    <lineage>
        <taxon>Bacteria</taxon>
        <taxon>Bacillati</taxon>
        <taxon>Actinomycetota</taxon>
        <taxon>Actinomycetes</taxon>
        <taxon>Bifidobacteriales</taxon>
        <taxon>Bifidobacteriaceae</taxon>
        <taxon>Bifidobacterium</taxon>
    </lineage>
</organism>
<evidence type="ECO:0000313" key="9">
    <source>
        <dbReference type="Proteomes" id="UP000491334"/>
    </source>
</evidence>
<comment type="caution">
    <text evidence="4">The sequence shown here is derived from an EMBL/GenBank/DDBJ whole genome shotgun (WGS) entry which is preliminary data.</text>
</comment>
<dbReference type="EMBL" id="WXEF01000004">
    <property type="protein sequence ID" value="MZR88288.1"/>
    <property type="molecule type" value="Genomic_DNA"/>
</dbReference>
<keyword evidence="1" id="KW-1133">Transmembrane helix</keyword>
<sequence length="128" mass="13113">MTAMKTMTCRWRLARLPPDLCTGSATAEFAIVLPSVIAIAGLILAIGRVVIVSMDCQSAAAAAAREFVVTGDESSSRSIAADVAGGEPRVIIAHDGQSTSVMVECSVLPGPLDVTPTRVTGNATAISQ</sequence>
<dbReference type="EMBL" id="WDZO01000007">
    <property type="protein sequence ID" value="KAB6913327.1"/>
    <property type="molecule type" value="Genomic_DNA"/>
</dbReference>
<dbReference type="EMBL" id="WDZP01000006">
    <property type="protein sequence ID" value="KAB6919205.1"/>
    <property type="molecule type" value="Genomic_DNA"/>
</dbReference>
<name>A0A0A1GL41_BIFLN</name>
<gene>
    <name evidence="3" type="ORF">GBJ98_04655</name>
    <name evidence="4" type="ORF">GBK06_04010</name>
    <name evidence="5" type="ORF">GT999_02975</name>
    <name evidence="6" type="ORF">GUA24_03715</name>
</gene>
<reference evidence="7 8" key="1">
    <citation type="journal article" date="2019" name="Nat. Med.">
        <title>A library of human gut bacterial isolates paired with longitudinal multiomics data enables mechanistic microbiome research.</title>
        <authorList>
            <person name="Poyet M."/>
            <person name="Groussin M."/>
            <person name="Gibbons S.M."/>
            <person name="Avila-Pacheco J."/>
            <person name="Jiang X."/>
            <person name="Kearney S.M."/>
            <person name="Perrotta A.R."/>
            <person name="Berdy B."/>
            <person name="Zhao S."/>
            <person name="Lieberman T.D."/>
            <person name="Swanson P.K."/>
            <person name="Smith M."/>
            <person name="Roesemann S."/>
            <person name="Alexander J.E."/>
            <person name="Rich S.A."/>
            <person name="Livny J."/>
            <person name="Vlamakis H."/>
            <person name="Clish C."/>
            <person name="Bullock K."/>
            <person name="Deik A."/>
            <person name="Scott J."/>
            <person name="Pierce K.A."/>
            <person name="Xavier R.J."/>
            <person name="Alm E.J."/>
        </authorList>
    </citation>
    <scope>NUCLEOTIDE SEQUENCE [LARGE SCALE GENOMIC DNA]</scope>
    <source>
        <strain evidence="3 8">BIOML-A283</strain>
        <strain evidence="4 9">BIOML-A284</strain>
        <strain evidence="5 7">BIOML-A395</strain>
        <strain evidence="6">BIOML-A409</strain>
    </source>
</reference>
<dbReference type="AlphaFoldDB" id="A0A0A1GL41"/>